<name>A0AAV1E452_OLDCO</name>
<feature type="region of interest" description="Disordered" evidence="1">
    <location>
        <begin position="325"/>
        <end position="367"/>
    </location>
</feature>
<dbReference type="AlphaFoldDB" id="A0AAV1E452"/>
<evidence type="ECO:0000313" key="2">
    <source>
        <dbReference type="EMBL" id="CAI9114097.1"/>
    </source>
</evidence>
<feature type="compositionally biased region" description="Gly residues" evidence="1">
    <location>
        <begin position="491"/>
        <end position="500"/>
    </location>
</feature>
<feature type="compositionally biased region" description="Low complexity" evidence="1">
    <location>
        <begin position="417"/>
        <end position="446"/>
    </location>
</feature>
<protein>
    <submittedName>
        <fullName evidence="2">OLC1v1014736C1</fullName>
    </submittedName>
</protein>
<feature type="compositionally biased region" description="Low complexity" evidence="1">
    <location>
        <begin position="81"/>
        <end position="93"/>
    </location>
</feature>
<feature type="region of interest" description="Disordered" evidence="1">
    <location>
        <begin position="417"/>
        <end position="577"/>
    </location>
</feature>
<gene>
    <name evidence="2" type="ORF">OLC1_LOCUS20948</name>
</gene>
<organism evidence="2 3">
    <name type="scientific">Oldenlandia corymbosa var. corymbosa</name>
    <dbReference type="NCBI Taxonomy" id="529605"/>
    <lineage>
        <taxon>Eukaryota</taxon>
        <taxon>Viridiplantae</taxon>
        <taxon>Streptophyta</taxon>
        <taxon>Embryophyta</taxon>
        <taxon>Tracheophyta</taxon>
        <taxon>Spermatophyta</taxon>
        <taxon>Magnoliopsida</taxon>
        <taxon>eudicotyledons</taxon>
        <taxon>Gunneridae</taxon>
        <taxon>Pentapetalae</taxon>
        <taxon>asterids</taxon>
        <taxon>lamiids</taxon>
        <taxon>Gentianales</taxon>
        <taxon>Rubiaceae</taxon>
        <taxon>Rubioideae</taxon>
        <taxon>Spermacoceae</taxon>
        <taxon>Hedyotis-Oldenlandia complex</taxon>
        <taxon>Oldenlandia</taxon>
    </lineage>
</organism>
<dbReference type="EMBL" id="OX459124">
    <property type="protein sequence ID" value="CAI9114097.1"/>
    <property type="molecule type" value="Genomic_DNA"/>
</dbReference>
<feature type="compositionally biased region" description="Low complexity" evidence="1">
    <location>
        <begin position="479"/>
        <end position="490"/>
    </location>
</feature>
<proteinExistence type="predicted"/>
<reference evidence="2" key="1">
    <citation type="submission" date="2023-03" db="EMBL/GenBank/DDBJ databases">
        <authorList>
            <person name="Julca I."/>
        </authorList>
    </citation>
    <scope>NUCLEOTIDE SEQUENCE</scope>
</reference>
<feature type="compositionally biased region" description="Low complexity" evidence="1">
    <location>
        <begin position="550"/>
        <end position="561"/>
    </location>
</feature>
<evidence type="ECO:0000256" key="1">
    <source>
        <dbReference type="SAM" id="MobiDB-lite"/>
    </source>
</evidence>
<accession>A0AAV1E452</accession>
<feature type="compositionally biased region" description="Low complexity" evidence="1">
    <location>
        <begin position="455"/>
        <end position="469"/>
    </location>
</feature>
<dbReference type="Proteomes" id="UP001161247">
    <property type="component" value="Chromosome 7"/>
</dbReference>
<sequence length="577" mass="62831">MQIGDPFATTMLYYAGLTAFRRWTRQQQQQQQQQHQLVARAGIPVGNDLRRTSSDSALFSDSFSSLNSFSDDDHLSIPIPYNSSYSNPSTPTSNARHPFNDDEESPLFININSNNSDSSGESKTDVGLGLLNTFQVHDNDAVARTMAPFSHQRGILLGHQVLKLASKTPIRVTPKIITDLENPIHCIHREIHPDGEMVTRIRQNWPCIFAPVMEPASPPPIRYSNMVVQPDSVQLSDCRSHAIVNPEGTVAYFRPLTFCSVHKNAGYLRLEDVEKSENYTRVEAIYLAKVTHRFNSCVLEFPPAEKLIFFKKDKDLRDLDEEHQKARLNKNSPNADNDSKVPKPPAPKKKMEEDDNHEDEAGPSSRAKPQLKLCEECGKCIDDLDWFLYRSLVFCSEDCRYSNTKDSVLLSNSVVVVENGGNPRSPKNNGGRNRRAATNGGNNARGVVSSGGSGNPRAPNNNGNARVTVNGGGAGGNSRGSNNRGNARGIVTGGGHGGIPRGPNNSGGNARDVVANVSGGGYPRGPNNGRNARGIVIVSSDYARGRGGDQNQNPNQATQATSSSSKNDKGKGILYIG</sequence>
<feature type="compositionally biased region" description="Low complexity" evidence="1">
    <location>
        <begin position="524"/>
        <end position="534"/>
    </location>
</feature>
<feature type="region of interest" description="Disordered" evidence="1">
    <location>
        <begin position="81"/>
        <end position="100"/>
    </location>
</feature>
<evidence type="ECO:0000313" key="3">
    <source>
        <dbReference type="Proteomes" id="UP001161247"/>
    </source>
</evidence>
<keyword evidence="3" id="KW-1185">Reference proteome</keyword>